<reference evidence="1 2" key="1">
    <citation type="journal article" date="2018" name="Nat. Ecol. Evol.">
        <title>Shark genomes provide insights into elasmobranch evolution and the origin of vertebrates.</title>
        <authorList>
            <person name="Hara Y"/>
            <person name="Yamaguchi K"/>
            <person name="Onimaru K"/>
            <person name="Kadota M"/>
            <person name="Koyanagi M"/>
            <person name="Keeley SD"/>
            <person name="Tatsumi K"/>
            <person name="Tanaka K"/>
            <person name="Motone F"/>
            <person name="Kageyama Y"/>
            <person name="Nozu R"/>
            <person name="Adachi N"/>
            <person name="Nishimura O"/>
            <person name="Nakagawa R"/>
            <person name="Tanegashima C"/>
            <person name="Kiyatake I"/>
            <person name="Matsumoto R"/>
            <person name="Murakumo K"/>
            <person name="Nishida K"/>
            <person name="Terakita A"/>
            <person name="Kuratani S"/>
            <person name="Sato K"/>
            <person name="Hyodo S Kuraku.S."/>
        </authorList>
    </citation>
    <scope>NUCLEOTIDE SEQUENCE [LARGE SCALE GENOMIC DNA]</scope>
</reference>
<accession>A0A401REE7</accession>
<dbReference type="EMBL" id="BEZZ01009068">
    <property type="protein sequence ID" value="GCC16507.1"/>
    <property type="molecule type" value="Genomic_DNA"/>
</dbReference>
<evidence type="ECO:0000313" key="1">
    <source>
        <dbReference type="EMBL" id="GCC16507.1"/>
    </source>
</evidence>
<dbReference type="AlphaFoldDB" id="A0A401REE7"/>
<comment type="caution">
    <text evidence="1">The sequence shown here is derived from an EMBL/GenBank/DDBJ whole genome shotgun (WGS) entry which is preliminary data.</text>
</comment>
<evidence type="ECO:0000313" key="2">
    <source>
        <dbReference type="Proteomes" id="UP000287033"/>
    </source>
</evidence>
<name>A0A401REE7_CHIPU</name>
<keyword evidence="2" id="KW-1185">Reference proteome</keyword>
<proteinExistence type="predicted"/>
<organism evidence="1 2">
    <name type="scientific">Chiloscyllium punctatum</name>
    <name type="common">Brownbanded bambooshark</name>
    <name type="synonym">Hemiscyllium punctatum</name>
    <dbReference type="NCBI Taxonomy" id="137246"/>
    <lineage>
        <taxon>Eukaryota</taxon>
        <taxon>Metazoa</taxon>
        <taxon>Chordata</taxon>
        <taxon>Craniata</taxon>
        <taxon>Vertebrata</taxon>
        <taxon>Chondrichthyes</taxon>
        <taxon>Elasmobranchii</taxon>
        <taxon>Galeomorphii</taxon>
        <taxon>Galeoidea</taxon>
        <taxon>Orectolobiformes</taxon>
        <taxon>Hemiscylliidae</taxon>
        <taxon>Chiloscyllium</taxon>
    </lineage>
</organism>
<protein>
    <submittedName>
        <fullName evidence="1">Uncharacterized protein</fullName>
    </submittedName>
</protein>
<sequence length="135" mass="15348">MLLPSGAVRSLDEQPESRLMGHRLFWLLFDKASVILQSEREMGQSPAPIGPYLLHPHLIDQFLLQHVHLFIFFFIGRDRCRSLPSVDDWLTLRSRSGRDTHRRFADPAPHPETASDVAAADWAKPALLTDVLKSP</sequence>
<gene>
    <name evidence="1" type="ORF">chiPu_0022584</name>
</gene>
<dbReference type="Proteomes" id="UP000287033">
    <property type="component" value="Unassembled WGS sequence"/>
</dbReference>